<evidence type="ECO:0000313" key="3">
    <source>
        <dbReference type="Proteomes" id="UP000474758"/>
    </source>
</evidence>
<name>A0A6M1TQV6_9RHOB</name>
<protein>
    <submittedName>
        <fullName evidence="2">FkbM family methyltransferase</fullName>
    </submittedName>
</protein>
<dbReference type="PANTHER" id="PTHR34203">
    <property type="entry name" value="METHYLTRANSFERASE, FKBM FAMILY PROTEIN"/>
    <property type="match status" value="1"/>
</dbReference>
<dbReference type="GO" id="GO:0032259">
    <property type="term" value="P:methylation"/>
    <property type="evidence" value="ECO:0007669"/>
    <property type="project" value="UniProtKB-KW"/>
</dbReference>
<dbReference type="PANTHER" id="PTHR34203:SF15">
    <property type="entry name" value="SLL1173 PROTEIN"/>
    <property type="match status" value="1"/>
</dbReference>
<keyword evidence="2" id="KW-0808">Transferase</keyword>
<dbReference type="AlphaFoldDB" id="A0A6M1TQV6"/>
<dbReference type="CDD" id="cd02440">
    <property type="entry name" value="AdoMet_MTases"/>
    <property type="match status" value="1"/>
</dbReference>
<keyword evidence="3" id="KW-1185">Reference proteome</keyword>
<comment type="caution">
    <text evidence="2">The sequence shown here is derived from an EMBL/GenBank/DDBJ whole genome shotgun (WGS) entry which is preliminary data.</text>
</comment>
<dbReference type="SUPFAM" id="SSF53335">
    <property type="entry name" value="S-adenosyl-L-methionine-dependent methyltransferases"/>
    <property type="match status" value="1"/>
</dbReference>
<dbReference type="InterPro" id="IPR052514">
    <property type="entry name" value="SAM-dependent_MTase"/>
</dbReference>
<reference evidence="2 3" key="1">
    <citation type="submission" date="2020-02" db="EMBL/GenBank/DDBJ databases">
        <title>Rhodobacter translucens sp. nov., a novel bacterium isolated from activated sludge.</title>
        <authorList>
            <person name="Liu J."/>
        </authorList>
    </citation>
    <scope>NUCLEOTIDE SEQUENCE [LARGE SCALE GENOMIC DNA]</scope>
    <source>
        <strain evidence="2 3">HX-7-19</strain>
    </source>
</reference>
<accession>A0A6M1TQV6</accession>
<organism evidence="2 3">
    <name type="scientific">Paragemmobacter kunshanensis</name>
    <dbReference type="NCBI Taxonomy" id="2583234"/>
    <lineage>
        <taxon>Bacteria</taxon>
        <taxon>Pseudomonadati</taxon>
        <taxon>Pseudomonadota</taxon>
        <taxon>Alphaproteobacteria</taxon>
        <taxon>Rhodobacterales</taxon>
        <taxon>Paracoccaceae</taxon>
        <taxon>Paragemmobacter</taxon>
    </lineage>
</organism>
<evidence type="ECO:0000313" key="2">
    <source>
        <dbReference type="EMBL" id="NGQ89436.1"/>
    </source>
</evidence>
<dbReference type="NCBIfam" id="TIGR01444">
    <property type="entry name" value="fkbM_fam"/>
    <property type="match status" value="1"/>
</dbReference>
<dbReference type="Gene3D" id="3.40.50.150">
    <property type="entry name" value="Vaccinia Virus protein VP39"/>
    <property type="match status" value="1"/>
</dbReference>
<dbReference type="InterPro" id="IPR006342">
    <property type="entry name" value="FkbM_mtfrase"/>
</dbReference>
<dbReference type="RefSeq" id="WP_165046537.1">
    <property type="nucleotide sequence ID" value="NZ_JAALFE010000001.1"/>
</dbReference>
<gene>
    <name evidence="2" type="ORF">G5V65_00900</name>
</gene>
<dbReference type="EMBL" id="JAALFE010000001">
    <property type="protein sequence ID" value="NGQ89436.1"/>
    <property type="molecule type" value="Genomic_DNA"/>
</dbReference>
<dbReference type="InterPro" id="IPR029063">
    <property type="entry name" value="SAM-dependent_MTases_sf"/>
</dbReference>
<dbReference type="Pfam" id="PF05050">
    <property type="entry name" value="Methyltransf_21"/>
    <property type="match status" value="1"/>
</dbReference>
<dbReference type="GO" id="GO:0008168">
    <property type="term" value="F:methyltransferase activity"/>
    <property type="evidence" value="ECO:0007669"/>
    <property type="project" value="UniProtKB-KW"/>
</dbReference>
<feature type="domain" description="Methyltransferase FkbM" evidence="1">
    <location>
        <begin position="116"/>
        <end position="270"/>
    </location>
</feature>
<sequence length="284" mass="30828">MMQGNWRSVTAAEQSTQDADASLPFGHFAPNPLQRALIALCRATVLKRGVFRGTMTRLILALGRGTLDIRFRGAAYRIRGEQNLIEYGLLLVPSYNGQDIDFLLDDAPPDACFVDLGCNIGLYSLPLAVARPQGRVLSIDANPKMIARIHWNAMATGLANLTPIHAAVSDSDGRGDLVIRKDDVAIVAVQESAGGEMPIRTLASLLAEAGFTAIHGLKIDIEGHEDRALVPFLDTCPPAMRPRRIVIEHPEPQADYPGCTAAFARHGYRLVGRNRNNSLYALAP</sequence>
<evidence type="ECO:0000259" key="1">
    <source>
        <dbReference type="Pfam" id="PF05050"/>
    </source>
</evidence>
<dbReference type="Proteomes" id="UP000474758">
    <property type="component" value="Unassembled WGS sequence"/>
</dbReference>
<proteinExistence type="predicted"/>
<keyword evidence="2" id="KW-0489">Methyltransferase</keyword>